<name>A0A5C3EAT0_9BASI</name>
<accession>A0A5C3EAT0</accession>
<comment type="similarity">
    <text evidence="2">Belongs to the THOC5 family.</text>
</comment>
<dbReference type="GO" id="GO:0000445">
    <property type="term" value="C:THO complex part of transcription export complex"/>
    <property type="evidence" value="ECO:0007669"/>
    <property type="project" value="TreeGrafter"/>
</dbReference>
<dbReference type="AlphaFoldDB" id="A0A5C3EAT0"/>
<dbReference type="PANTHER" id="PTHR13375">
    <property type="entry name" value="FMS INTERACTING PROTEIN"/>
    <property type="match status" value="1"/>
</dbReference>
<evidence type="ECO:0000256" key="2">
    <source>
        <dbReference type="ARBA" id="ARBA00008044"/>
    </source>
</evidence>
<gene>
    <name evidence="5" type="ORF">UTRI_04038_B</name>
</gene>
<reference evidence="5 6" key="1">
    <citation type="submission" date="2018-03" db="EMBL/GenBank/DDBJ databases">
        <authorList>
            <person name="Guldener U."/>
        </authorList>
    </citation>
    <scope>NUCLEOTIDE SEQUENCE [LARGE SCALE GENOMIC DNA]</scope>
    <source>
        <strain evidence="5 6">NBRC100155</strain>
    </source>
</reference>
<evidence type="ECO:0000313" key="5">
    <source>
        <dbReference type="EMBL" id="SPO26731.1"/>
    </source>
</evidence>
<evidence type="ECO:0000256" key="1">
    <source>
        <dbReference type="ARBA" id="ARBA00004123"/>
    </source>
</evidence>
<keyword evidence="6" id="KW-1185">Reference proteome</keyword>
<sequence>MTSTEEVSFEYGDLKRALEALSHISDLKQADEDISQPSNAAALQLLTASTPHFSTLKRVNRRIYNDLQSQKMLVVEERAKVDSARLALQNLKYEESMLELEVKVCQEFQSIYQDIQLHSLEEFHQLRTQSSSSTTPAQMEEDEIMADEDAKEEELEDDHKLMLARLRFELKERKRLEAEKQRLQQDKMEVTKENSEKKVKLEQAERLLKELLAGAQGLHAKFESF</sequence>
<evidence type="ECO:0008006" key="7">
    <source>
        <dbReference type="Google" id="ProtNLM"/>
    </source>
</evidence>
<dbReference type="PANTHER" id="PTHR13375:SF3">
    <property type="entry name" value="THO COMPLEX SUBUNIT 5 HOMOLOG"/>
    <property type="match status" value="1"/>
</dbReference>
<protein>
    <recommendedName>
        <fullName evidence="7">Fms interacting protein</fullName>
    </recommendedName>
</protein>
<dbReference type="Proteomes" id="UP000324022">
    <property type="component" value="Unassembled WGS sequence"/>
</dbReference>
<dbReference type="OrthoDB" id="20582at2759"/>
<dbReference type="InterPro" id="IPR019163">
    <property type="entry name" value="THO_Thoc5"/>
</dbReference>
<dbReference type="GO" id="GO:0003729">
    <property type="term" value="F:mRNA binding"/>
    <property type="evidence" value="ECO:0007669"/>
    <property type="project" value="TreeGrafter"/>
</dbReference>
<dbReference type="GO" id="GO:0006406">
    <property type="term" value="P:mRNA export from nucleus"/>
    <property type="evidence" value="ECO:0007669"/>
    <property type="project" value="TreeGrafter"/>
</dbReference>
<feature type="coiled-coil region" evidence="4">
    <location>
        <begin position="166"/>
        <end position="221"/>
    </location>
</feature>
<proteinExistence type="inferred from homology"/>
<dbReference type="EMBL" id="OOIN01000015">
    <property type="protein sequence ID" value="SPO26731.1"/>
    <property type="molecule type" value="Genomic_DNA"/>
</dbReference>
<evidence type="ECO:0000256" key="4">
    <source>
        <dbReference type="SAM" id="Coils"/>
    </source>
</evidence>
<evidence type="ECO:0000313" key="6">
    <source>
        <dbReference type="Proteomes" id="UP000324022"/>
    </source>
</evidence>
<organism evidence="5 6">
    <name type="scientific">Ustilago trichophora</name>
    <dbReference type="NCBI Taxonomy" id="86804"/>
    <lineage>
        <taxon>Eukaryota</taxon>
        <taxon>Fungi</taxon>
        <taxon>Dikarya</taxon>
        <taxon>Basidiomycota</taxon>
        <taxon>Ustilaginomycotina</taxon>
        <taxon>Ustilaginomycetes</taxon>
        <taxon>Ustilaginales</taxon>
        <taxon>Ustilaginaceae</taxon>
        <taxon>Ustilago</taxon>
    </lineage>
</organism>
<keyword evidence="4" id="KW-0175">Coiled coil</keyword>
<comment type="subcellular location">
    <subcellularLocation>
        <location evidence="1">Nucleus</location>
    </subcellularLocation>
</comment>
<dbReference type="Pfam" id="PF09766">
    <property type="entry name" value="FmiP_Thoc5"/>
    <property type="match status" value="1"/>
</dbReference>
<evidence type="ECO:0000256" key="3">
    <source>
        <dbReference type="ARBA" id="ARBA00023242"/>
    </source>
</evidence>
<keyword evidence="3" id="KW-0539">Nucleus</keyword>